<accession>A0A3M8CGG7</accession>
<proteinExistence type="predicted"/>
<name>A0A3M8CGG7_9BACL</name>
<feature type="domain" description="Thioesterase" evidence="2">
    <location>
        <begin position="69"/>
        <end position="144"/>
    </location>
</feature>
<dbReference type="GO" id="GO:0016289">
    <property type="term" value="F:acyl-CoA hydrolase activity"/>
    <property type="evidence" value="ECO:0007669"/>
    <property type="project" value="UniProtKB-ARBA"/>
</dbReference>
<comment type="caution">
    <text evidence="3">The sequence shown here is derived from an EMBL/GenBank/DDBJ whole genome shotgun (WGS) entry which is preliminary data.</text>
</comment>
<sequence>MIEELKNILDEGSDEERQILELALQSIRQKRERKSAFLSGFLGLKGQFLDERTYSFEIPITPFMHNSTGAVHGGILATLIDSTMGSLINRSLPEDKYAVTTELKVNYLRPAKGTRLRSEATFLHRGQTLVVMDTSIYDERNKRVAHGTGTFIVLKK</sequence>
<gene>
    <name evidence="3" type="ORF">EDM52_08940</name>
</gene>
<dbReference type="PANTHER" id="PTHR43240">
    <property type="entry name" value="1,4-DIHYDROXY-2-NAPHTHOYL-COA THIOESTERASE 1"/>
    <property type="match status" value="1"/>
</dbReference>
<dbReference type="Pfam" id="PF03061">
    <property type="entry name" value="4HBT"/>
    <property type="match status" value="1"/>
</dbReference>
<protein>
    <submittedName>
        <fullName evidence="3">PaaI family thioesterase</fullName>
    </submittedName>
</protein>
<keyword evidence="4" id="KW-1185">Reference proteome</keyword>
<dbReference type="RefSeq" id="WP_122908658.1">
    <property type="nucleotide sequence ID" value="NZ_CBCSBE010000005.1"/>
</dbReference>
<dbReference type="Gene3D" id="3.10.129.10">
    <property type="entry name" value="Hotdog Thioesterase"/>
    <property type="match status" value="1"/>
</dbReference>
<dbReference type="InterPro" id="IPR029069">
    <property type="entry name" value="HotDog_dom_sf"/>
</dbReference>
<dbReference type="EMBL" id="RHHR01000013">
    <property type="protein sequence ID" value="RNB74840.1"/>
    <property type="molecule type" value="Genomic_DNA"/>
</dbReference>
<evidence type="ECO:0000259" key="2">
    <source>
        <dbReference type="Pfam" id="PF03061"/>
    </source>
</evidence>
<dbReference type="InterPro" id="IPR006683">
    <property type="entry name" value="Thioestr_dom"/>
</dbReference>
<dbReference type="AlphaFoldDB" id="A0A3M8CGG7"/>
<dbReference type="InterPro" id="IPR003736">
    <property type="entry name" value="PAAI_dom"/>
</dbReference>
<dbReference type="NCBIfam" id="TIGR00369">
    <property type="entry name" value="unchar_dom_1"/>
    <property type="match status" value="1"/>
</dbReference>
<dbReference type="SUPFAM" id="SSF54637">
    <property type="entry name" value="Thioesterase/thiol ester dehydrase-isomerase"/>
    <property type="match status" value="1"/>
</dbReference>
<dbReference type="CDD" id="cd03443">
    <property type="entry name" value="PaaI_thioesterase"/>
    <property type="match status" value="1"/>
</dbReference>
<reference evidence="3 4" key="1">
    <citation type="submission" date="2018-10" db="EMBL/GenBank/DDBJ databases">
        <title>Phylogenomics of Brevibacillus.</title>
        <authorList>
            <person name="Dunlap C."/>
        </authorList>
    </citation>
    <scope>NUCLEOTIDE SEQUENCE [LARGE SCALE GENOMIC DNA]</scope>
    <source>
        <strain evidence="3 4">JCM 12215</strain>
    </source>
</reference>
<evidence type="ECO:0000256" key="1">
    <source>
        <dbReference type="ARBA" id="ARBA00022801"/>
    </source>
</evidence>
<keyword evidence="1" id="KW-0378">Hydrolase</keyword>
<dbReference type="Proteomes" id="UP000282028">
    <property type="component" value="Unassembled WGS sequence"/>
</dbReference>
<evidence type="ECO:0000313" key="4">
    <source>
        <dbReference type="Proteomes" id="UP000282028"/>
    </source>
</evidence>
<dbReference type="OrthoDB" id="2139465at2"/>
<organism evidence="3 4">
    <name type="scientific">Brevibacillus invocatus</name>
    <dbReference type="NCBI Taxonomy" id="173959"/>
    <lineage>
        <taxon>Bacteria</taxon>
        <taxon>Bacillati</taxon>
        <taxon>Bacillota</taxon>
        <taxon>Bacilli</taxon>
        <taxon>Bacillales</taxon>
        <taxon>Paenibacillaceae</taxon>
        <taxon>Brevibacillus</taxon>
    </lineage>
</organism>
<evidence type="ECO:0000313" key="3">
    <source>
        <dbReference type="EMBL" id="RNB74840.1"/>
    </source>
</evidence>